<keyword evidence="3" id="KW-1185">Reference proteome</keyword>
<evidence type="ECO:0000313" key="3">
    <source>
        <dbReference type="Proteomes" id="UP001296873"/>
    </source>
</evidence>
<dbReference type="Proteomes" id="UP001296873">
    <property type="component" value="Unassembled WGS sequence"/>
</dbReference>
<feature type="domain" description="T6SS Transcription factor RovC-like DNA binding" evidence="1">
    <location>
        <begin position="89"/>
        <end position="187"/>
    </location>
</feature>
<protein>
    <recommendedName>
        <fullName evidence="1">T6SS Transcription factor RovC-like DNA binding domain-containing protein</fullName>
    </recommendedName>
</protein>
<comment type="caution">
    <text evidence="2">The sequence shown here is derived from an EMBL/GenBank/DDBJ whole genome shotgun (WGS) entry which is preliminary data.</text>
</comment>
<organism evidence="2 3">
    <name type="scientific">Rhodovibrio sodomensis</name>
    <dbReference type="NCBI Taxonomy" id="1088"/>
    <lineage>
        <taxon>Bacteria</taxon>
        <taxon>Pseudomonadati</taxon>
        <taxon>Pseudomonadota</taxon>
        <taxon>Alphaproteobacteria</taxon>
        <taxon>Rhodospirillales</taxon>
        <taxon>Rhodovibrionaceae</taxon>
        <taxon>Rhodovibrio</taxon>
    </lineage>
</organism>
<accession>A0ABS1DLV4</accession>
<proteinExistence type="predicted"/>
<evidence type="ECO:0000259" key="1">
    <source>
        <dbReference type="Pfam" id="PF10074"/>
    </source>
</evidence>
<dbReference type="RefSeq" id="WP_200342835.1">
    <property type="nucleotide sequence ID" value="NZ_NRRL01000097.1"/>
</dbReference>
<evidence type="ECO:0000313" key="2">
    <source>
        <dbReference type="EMBL" id="MBK1670473.1"/>
    </source>
</evidence>
<dbReference type="Pfam" id="PF10074">
    <property type="entry name" value="RovC_DNA-bd"/>
    <property type="match status" value="1"/>
</dbReference>
<dbReference type="InterPro" id="IPR018754">
    <property type="entry name" value="RovC-like_DNA-bd"/>
</dbReference>
<gene>
    <name evidence="2" type="ORF">CKO28_20825</name>
</gene>
<name>A0ABS1DLV4_9PROT</name>
<reference evidence="2 3" key="1">
    <citation type="journal article" date="2020" name="Microorganisms">
        <title>Osmotic Adaptation and Compatible Solute Biosynthesis of Phototrophic Bacteria as Revealed from Genome Analyses.</title>
        <authorList>
            <person name="Imhoff J.F."/>
            <person name="Rahn T."/>
            <person name="Kunzel S."/>
            <person name="Keller A."/>
            <person name="Neulinger S.C."/>
        </authorList>
    </citation>
    <scope>NUCLEOTIDE SEQUENCE [LARGE SCALE GENOMIC DNA]</scope>
    <source>
        <strain evidence="2 3">DSM 9895</strain>
    </source>
</reference>
<sequence length="188" mass="21791">MPALRAEVFWRVEDYQRVLSAYVRQRDAPGFGSVVALGDLRCRKTLLRMPDGTQHLLLSDRKRVVQLQCVGAEIGDDPFALEIVIDRFPDVEHRLQLIKQLADLYRRRRVGDRTGGWTVEAMRHRDALMALDLRRQGRSYREIATILYGEDAVRERWSSPDQTMKNRVIRSVKRGLRLSAGDYRALLT</sequence>
<dbReference type="EMBL" id="NRRL01000097">
    <property type="protein sequence ID" value="MBK1670473.1"/>
    <property type="molecule type" value="Genomic_DNA"/>
</dbReference>